<dbReference type="Proteomes" id="UP000219621">
    <property type="component" value="Unassembled WGS sequence"/>
</dbReference>
<accession>A0A286GYR2</accession>
<feature type="transmembrane region" description="Helical" evidence="1">
    <location>
        <begin position="83"/>
        <end position="103"/>
    </location>
</feature>
<dbReference type="EMBL" id="OCNJ01000013">
    <property type="protein sequence ID" value="SOE00647.1"/>
    <property type="molecule type" value="Genomic_DNA"/>
</dbReference>
<keyword evidence="3" id="KW-1185">Reference proteome</keyword>
<keyword evidence="1" id="KW-0812">Transmembrane</keyword>
<keyword evidence="1" id="KW-1133">Transmembrane helix</keyword>
<name>A0A286GYR2_9PROT</name>
<proteinExistence type="predicted"/>
<protein>
    <submittedName>
        <fullName evidence="2">Uncharacterized protein</fullName>
    </submittedName>
</protein>
<reference evidence="2 3" key="1">
    <citation type="submission" date="2017-09" db="EMBL/GenBank/DDBJ databases">
        <authorList>
            <person name="Ehlers B."/>
            <person name="Leendertz F.H."/>
        </authorList>
    </citation>
    <scope>NUCLEOTIDE SEQUENCE [LARGE SCALE GENOMIC DNA]</scope>
    <source>
        <strain evidence="2 3">USBA 140</strain>
    </source>
</reference>
<dbReference type="RefSeq" id="WP_097281306.1">
    <property type="nucleotide sequence ID" value="NZ_OCNJ01000013.1"/>
</dbReference>
<keyword evidence="1" id="KW-0472">Membrane</keyword>
<gene>
    <name evidence="2" type="ORF">SAMN05421508_11380</name>
</gene>
<organism evidence="2 3">
    <name type="scientific">Caenispirillum bisanense</name>
    <dbReference type="NCBI Taxonomy" id="414052"/>
    <lineage>
        <taxon>Bacteria</taxon>
        <taxon>Pseudomonadati</taxon>
        <taxon>Pseudomonadota</taxon>
        <taxon>Alphaproteobacteria</taxon>
        <taxon>Rhodospirillales</taxon>
        <taxon>Novispirillaceae</taxon>
        <taxon>Caenispirillum</taxon>
    </lineage>
</organism>
<sequence length="197" mass="20142">MTASLPKSPLASRTIIGVLVSLLSSLLDRYGHGLSPALQGEVVDLVFQIMTIGGAAFAIYGRWRAERPLRLLSSGGGDPGGGIARLFLLAFLFGALAVTGPVACASKVETETPQQQVYAIKSDLVAVQTVAATMVESPQTPPLVVTAIRTANAVAVAAVDAAEAAVRGGDPATVPALIAAAVEAVDQFHQLTRGTPS</sequence>
<evidence type="ECO:0000313" key="3">
    <source>
        <dbReference type="Proteomes" id="UP000219621"/>
    </source>
</evidence>
<evidence type="ECO:0000313" key="2">
    <source>
        <dbReference type="EMBL" id="SOE00647.1"/>
    </source>
</evidence>
<evidence type="ECO:0000256" key="1">
    <source>
        <dbReference type="SAM" id="Phobius"/>
    </source>
</evidence>
<feature type="transmembrane region" description="Helical" evidence="1">
    <location>
        <begin position="45"/>
        <end position="63"/>
    </location>
</feature>
<dbReference type="AlphaFoldDB" id="A0A286GYR2"/>